<accession>A0A9P6PMF0</accession>
<organism evidence="2 3">
    <name type="scientific">Actinomortierella ambigua</name>
    <dbReference type="NCBI Taxonomy" id="1343610"/>
    <lineage>
        <taxon>Eukaryota</taxon>
        <taxon>Fungi</taxon>
        <taxon>Fungi incertae sedis</taxon>
        <taxon>Mucoromycota</taxon>
        <taxon>Mortierellomycotina</taxon>
        <taxon>Mortierellomycetes</taxon>
        <taxon>Mortierellales</taxon>
        <taxon>Mortierellaceae</taxon>
        <taxon>Actinomortierella</taxon>
    </lineage>
</organism>
<keyword evidence="3" id="KW-1185">Reference proteome</keyword>
<keyword evidence="1" id="KW-0732">Signal</keyword>
<sequence>MVYTKTLIATALASVALIFSHVQAAPVTTTPARGQIGAIVDKDNFCFFLPPKKGGNIAANEDKAVAFCTAELAAAPKASIFPPGFIQTAFFDEDKTKGWVQVTGRMNITTYSLSRKDGGGQYDIKAPVGSSCAGYNHYVNLVEPSDGVYCIRCCKEKIDCNTGKSQYGCKTVLPGARYA</sequence>
<evidence type="ECO:0000256" key="1">
    <source>
        <dbReference type="SAM" id="SignalP"/>
    </source>
</evidence>
<evidence type="ECO:0000313" key="3">
    <source>
        <dbReference type="Proteomes" id="UP000807716"/>
    </source>
</evidence>
<protein>
    <submittedName>
        <fullName evidence="2">Uncharacterized protein</fullName>
    </submittedName>
</protein>
<gene>
    <name evidence="2" type="ORF">DFQ27_000910</name>
</gene>
<comment type="caution">
    <text evidence="2">The sequence shown here is derived from an EMBL/GenBank/DDBJ whole genome shotgun (WGS) entry which is preliminary data.</text>
</comment>
<feature type="signal peptide" evidence="1">
    <location>
        <begin position="1"/>
        <end position="24"/>
    </location>
</feature>
<evidence type="ECO:0000313" key="2">
    <source>
        <dbReference type="EMBL" id="KAG0248418.1"/>
    </source>
</evidence>
<dbReference type="EMBL" id="JAAAJB010001266">
    <property type="protein sequence ID" value="KAG0248418.1"/>
    <property type="molecule type" value="Genomic_DNA"/>
</dbReference>
<reference evidence="2" key="1">
    <citation type="journal article" date="2020" name="Fungal Divers.">
        <title>Resolving the Mortierellaceae phylogeny through synthesis of multi-gene phylogenetics and phylogenomics.</title>
        <authorList>
            <person name="Vandepol N."/>
            <person name="Liber J."/>
            <person name="Desiro A."/>
            <person name="Na H."/>
            <person name="Kennedy M."/>
            <person name="Barry K."/>
            <person name="Grigoriev I.V."/>
            <person name="Miller A.N."/>
            <person name="O'Donnell K."/>
            <person name="Stajich J.E."/>
            <person name="Bonito G."/>
        </authorList>
    </citation>
    <scope>NUCLEOTIDE SEQUENCE</scope>
    <source>
        <strain evidence="2">BC1065</strain>
    </source>
</reference>
<name>A0A9P6PMF0_9FUNG</name>
<dbReference type="AlphaFoldDB" id="A0A9P6PMF0"/>
<proteinExistence type="predicted"/>
<dbReference type="Proteomes" id="UP000807716">
    <property type="component" value="Unassembled WGS sequence"/>
</dbReference>
<dbReference type="OrthoDB" id="3044029at2759"/>
<feature type="chain" id="PRO_5040493447" evidence="1">
    <location>
        <begin position="25"/>
        <end position="179"/>
    </location>
</feature>